<dbReference type="PANTHER" id="PTHR13132">
    <property type="entry name" value="ALPHA- 1,6 -FUCOSYLTRANSFERASE"/>
    <property type="match status" value="1"/>
</dbReference>
<dbReference type="GO" id="GO:0046921">
    <property type="term" value="F:alpha-(1-&gt;6)-fucosyltransferase activity"/>
    <property type="evidence" value="ECO:0007669"/>
    <property type="project" value="TreeGrafter"/>
</dbReference>
<evidence type="ECO:0000259" key="1">
    <source>
        <dbReference type="Pfam" id="PF19745"/>
    </source>
</evidence>
<organism evidence="3 4">
    <name type="scientific">Adineta steineri</name>
    <dbReference type="NCBI Taxonomy" id="433720"/>
    <lineage>
        <taxon>Eukaryota</taxon>
        <taxon>Metazoa</taxon>
        <taxon>Spiralia</taxon>
        <taxon>Gnathifera</taxon>
        <taxon>Rotifera</taxon>
        <taxon>Eurotatoria</taxon>
        <taxon>Bdelloidea</taxon>
        <taxon>Adinetida</taxon>
        <taxon>Adinetidae</taxon>
        <taxon>Adineta</taxon>
    </lineage>
</organism>
<evidence type="ECO:0000313" key="2">
    <source>
        <dbReference type="EMBL" id="CAF1056254.1"/>
    </source>
</evidence>
<dbReference type="EMBL" id="CAJNOG010000188">
    <property type="protein sequence ID" value="CAF1056254.1"/>
    <property type="molecule type" value="Genomic_DNA"/>
</dbReference>
<evidence type="ECO:0000313" key="4">
    <source>
        <dbReference type="Proteomes" id="UP000663844"/>
    </source>
</evidence>
<protein>
    <recommendedName>
        <fullName evidence="1">Alpha-(1,6)-fucosyltransferase N- and catalytic domain-containing protein</fullName>
    </recommendedName>
</protein>
<dbReference type="EMBL" id="CAJOAZ010000836">
    <property type="protein sequence ID" value="CAF3721086.1"/>
    <property type="molecule type" value="Genomic_DNA"/>
</dbReference>
<dbReference type="Proteomes" id="UP000663844">
    <property type="component" value="Unassembled WGS sequence"/>
</dbReference>
<dbReference type="Proteomes" id="UP000663845">
    <property type="component" value="Unassembled WGS sequence"/>
</dbReference>
<dbReference type="Pfam" id="PF19745">
    <property type="entry name" value="FUT8_N_cat"/>
    <property type="match status" value="1"/>
</dbReference>
<proteinExistence type="predicted"/>
<comment type="caution">
    <text evidence="3">The sequence shown here is derived from an EMBL/GenBank/DDBJ whole genome shotgun (WGS) entry which is preliminary data.</text>
</comment>
<accession>A0A818W622</accession>
<name>A0A818W622_9BILA</name>
<evidence type="ECO:0000313" key="3">
    <source>
        <dbReference type="EMBL" id="CAF3721086.1"/>
    </source>
</evidence>
<dbReference type="PANTHER" id="PTHR13132:SF29">
    <property type="entry name" value="ALPHA-(1,6)-FUCOSYLTRANSFERASE"/>
    <property type="match status" value="1"/>
</dbReference>
<gene>
    <name evidence="2" type="ORF">JYZ213_LOCUS18964</name>
    <name evidence="3" type="ORF">OXD698_LOCUS13647</name>
</gene>
<dbReference type="AlphaFoldDB" id="A0A818W622"/>
<dbReference type="GO" id="GO:0006487">
    <property type="term" value="P:protein N-linked glycosylation"/>
    <property type="evidence" value="ECO:0007669"/>
    <property type="project" value="TreeGrafter"/>
</dbReference>
<reference evidence="3" key="1">
    <citation type="submission" date="2021-02" db="EMBL/GenBank/DDBJ databases">
        <authorList>
            <person name="Nowell W R."/>
        </authorList>
    </citation>
    <scope>NUCLEOTIDE SEQUENCE</scope>
</reference>
<dbReference type="Gene3D" id="3.40.50.11350">
    <property type="match status" value="1"/>
</dbReference>
<dbReference type="InterPro" id="IPR045573">
    <property type="entry name" value="Fut8_N_cat"/>
</dbReference>
<sequence length="367" mass="42584">MMRFILKPATVLSRSFNFCSFKREKLGNTLSYELPNGNFCSFNDITSCQTISNRSFLWVMHSYSGFTSELNNMLNGFAYSIATQRRFLVVASLWNYGSFENYFDTYRSGLSPYSTFDVSCSRRTFIMLDKSHTRNEQSDHIMLSRDENGLFILLNSVTENFHKNIAPIISIQQKRRVAHFLWQYLSKDTKDFVRMAINKSDIDVNVPFYALHIRRGDKLMTESPRNLTIDDYIKGIDHLQKQANLHDANTSSKSTDNNVLRVFVASDTQSVIKELKVIRPDWHLIYLIYDEKLKESIAFGHDQAKFNLLSAEIKLNITRMLIAELVVMTYATGIVCTMSSNVCRFIQILRHQNEDSVYSLDDRWHPA</sequence>
<feature type="domain" description="Alpha-(1,6)-fucosyltransferase N- and catalytic" evidence="1">
    <location>
        <begin position="177"/>
        <end position="362"/>
    </location>
</feature>